<protein>
    <submittedName>
        <fullName evidence="1">Uncharacterized protein</fullName>
    </submittedName>
</protein>
<keyword evidence="2" id="KW-1185">Reference proteome</keyword>
<evidence type="ECO:0000313" key="1">
    <source>
        <dbReference type="EMBL" id="RLQ21728.1"/>
    </source>
</evidence>
<dbReference type="EMBL" id="QRAN01000010">
    <property type="protein sequence ID" value="RLQ21728.1"/>
    <property type="molecule type" value="Genomic_DNA"/>
</dbReference>
<name>A0A3L7DVX4_9GAMM</name>
<sequence>MLNNNGLSLFDARREAKHPIVRLSLPFVACLLIAACDSDGDEVVPSANSSTGEALALSAYRFRTDAGIGLNEDSWGGAANTPVEVRVDKPFRLRVELENRKSAVSSRSFSLQYRRNQGAWEQLTAEDFPYPTKDLTLDFSGGLDQEPANQLQLVRGNENALSWRENGKDSYLQLDSGGESLMVLGDYKTHWETEEFKAVLRLGKAARGGLLFGYQDVENHYRLDVEGAGPIALVQRRDGLDSILETFDVTVEAGRWIEVAVVLDGNEIAIEYEWDPIIEGMEWSRQLESKVQASDTGLYLPAQSLVDVKALELSAEAHSPRGSIVSSPAYKHGAETLDLLPYSQLPFVAGAGISFAPTTPTWTSASAQGEWEFPIVLRYFSDGAVTNHDGDRFEFRVLDDAGVPIASERQPSVTLKVPDGHLGGTFVETPGRLGPWQAADGELYFLMEPSETDNMMMMVHSADDGRSWQEVDGLNRPATGDLEGVASAFDGERIHILHQTSDDVLYHVFNTTANGEEGGWEIRDERLASPSEPPVQVADLALRSDGSVVGVYGDLHKIRYRVRSPAGEWGEAYVIDPDVDRDLSGPVVVKGRNDVIHLAYTGFDGTAWYRRILPEGELTAPQLVAEGLGTKVEDAGGILPLAYLSESDMVSIVYRLDNGELWQRLAGDKLSPAVRVTNRAVARNAADSEQVGADAVSFGEQIHVLFIEEGSGSLYHTWRDADVAWAEPKPVIEGEDVLWVRGAAVTKSEGDTVYGFVYDGGSGGGSGMNRYAEVPVAQPRPPSGM</sequence>
<organism evidence="1 2">
    <name type="scientific">Seongchinamella sediminis</name>
    <dbReference type="NCBI Taxonomy" id="2283635"/>
    <lineage>
        <taxon>Bacteria</taxon>
        <taxon>Pseudomonadati</taxon>
        <taxon>Pseudomonadota</taxon>
        <taxon>Gammaproteobacteria</taxon>
        <taxon>Cellvibrionales</taxon>
        <taxon>Halieaceae</taxon>
        <taxon>Seongchinamella</taxon>
    </lineage>
</organism>
<proteinExistence type="predicted"/>
<dbReference type="AlphaFoldDB" id="A0A3L7DVX4"/>
<dbReference type="Gene3D" id="2.60.120.560">
    <property type="entry name" value="Exo-inulinase, domain 1"/>
    <property type="match status" value="1"/>
</dbReference>
<gene>
    <name evidence="1" type="ORF">DWB85_10580</name>
</gene>
<dbReference type="Proteomes" id="UP000265509">
    <property type="component" value="Unassembled WGS sequence"/>
</dbReference>
<accession>A0A3L7DVX4</accession>
<evidence type="ECO:0000313" key="2">
    <source>
        <dbReference type="Proteomes" id="UP000265509"/>
    </source>
</evidence>
<reference evidence="1 2" key="1">
    <citation type="submission" date="2018-07" db="EMBL/GenBank/DDBJ databases">
        <title>Halioglobus sp. genome submission.</title>
        <authorList>
            <person name="Ye M.-Q."/>
            <person name="Du Z.-J."/>
        </authorList>
    </citation>
    <scope>NUCLEOTIDE SEQUENCE [LARGE SCALE GENOMIC DNA]</scope>
    <source>
        <strain evidence="1 2">U0301</strain>
    </source>
</reference>
<dbReference type="SUPFAM" id="SSF89372">
    <property type="entry name" value="Fucose-specific lectin"/>
    <property type="match status" value="1"/>
</dbReference>
<comment type="caution">
    <text evidence="1">The sequence shown here is derived from an EMBL/GenBank/DDBJ whole genome shotgun (WGS) entry which is preliminary data.</text>
</comment>